<dbReference type="Pfam" id="PF00014">
    <property type="entry name" value="Kunitz_BPTI"/>
    <property type="match status" value="1"/>
</dbReference>
<dbReference type="Proteomes" id="UP001652661">
    <property type="component" value="Chromosome 3L"/>
</dbReference>
<accession>A0A6P4J0E6</accession>
<dbReference type="SMART" id="SM00131">
    <property type="entry name" value="KU"/>
    <property type="match status" value="1"/>
</dbReference>
<reference evidence="4" key="1">
    <citation type="submission" date="2025-08" db="UniProtKB">
        <authorList>
            <consortium name="RefSeq"/>
        </authorList>
    </citation>
    <scope>IDENTIFICATION</scope>
    <source>
        <strain evidence="4">14028-0561.14</strain>
        <tissue evidence="4">Whole fly</tissue>
    </source>
</reference>
<proteinExistence type="predicted"/>
<dbReference type="SUPFAM" id="SSF57362">
    <property type="entry name" value="BPTI-like"/>
    <property type="match status" value="1"/>
</dbReference>
<dbReference type="RefSeq" id="XP_017028003.1">
    <property type="nucleotide sequence ID" value="XM_017172514.1"/>
</dbReference>
<feature type="signal peptide" evidence="1">
    <location>
        <begin position="1"/>
        <end position="19"/>
    </location>
</feature>
<keyword evidence="3" id="KW-1185">Reference proteome</keyword>
<gene>
    <name evidence="4" type="primary">LOC108078594</name>
</gene>
<keyword evidence="1" id="KW-0732">Signal</keyword>
<dbReference type="PROSITE" id="PS50279">
    <property type="entry name" value="BPTI_KUNITZ_2"/>
    <property type="match status" value="1"/>
</dbReference>
<evidence type="ECO:0000259" key="2">
    <source>
        <dbReference type="PROSITE" id="PS50279"/>
    </source>
</evidence>
<feature type="domain" description="BPTI/Kunitz inhibitor" evidence="2">
    <location>
        <begin position="32"/>
        <end position="88"/>
    </location>
</feature>
<dbReference type="GO" id="GO:0004867">
    <property type="term" value="F:serine-type endopeptidase inhibitor activity"/>
    <property type="evidence" value="ECO:0007669"/>
    <property type="project" value="UniProtKB-KW"/>
</dbReference>
<dbReference type="Gene3D" id="4.10.410.10">
    <property type="entry name" value="Pancreatic trypsin inhibitor Kunitz domain"/>
    <property type="match status" value="1"/>
</dbReference>
<protein>
    <submittedName>
        <fullName evidence="4">KappaPI-actitoxin-Avd3c-like</fullName>
    </submittedName>
</protein>
<evidence type="ECO:0000313" key="4">
    <source>
        <dbReference type="RefSeq" id="XP_017028003.1"/>
    </source>
</evidence>
<dbReference type="GeneID" id="108078594"/>
<dbReference type="OrthoDB" id="4473401at2759"/>
<evidence type="ECO:0000313" key="3">
    <source>
        <dbReference type="Proteomes" id="UP001652661"/>
    </source>
</evidence>
<name>A0A6P4J0E6_DROKI</name>
<dbReference type="AlphaFoldDB" id="A0A6P4J0E6"/>
<evidence type="ECO:0000256" key="1">
    <source>
        <dbReference type="SAM" id="SignalP"/>
    </source>
</evidence>
<organism evidence="3 4">
    <name type="scientific">Drosophila kikkawai</name>
    <name type="common">Fruit fly</name>
    <dbReference type="NCBI Taxonomy" id="30033"/>
    <lineage>
        <taxon>Eukaryota</taxon>
        <taxon>Metazoa</taxon>
        <taxon>Ecdysozoa</taxon>
        <taxon>Arthropoda</taxon>
        <taxon>Hexapoda</taxon>
        <taxon>Insecta</taxon>
        <taxon>Pterygota</taxon>
        <taxon>Neoptera</taxon>
        <taxon>Endopterygota</taxon>
        <taxon>Diptera</taxon>
        <taxon>Brachycera</taxon>
        <taxon>Muscomorpha</taxon>
        <taxon>Ephydroidea</taxon>
        <taxon>Drosophilidae</taxon>
        <taxon>Drosophila</taxon>
        <taxon>Sophophora</taxon>
    </lineage>
</organism>
<dbReference type="InterPro" id="IPR002223">
    <property type="entry name" value="Kunitz_BPTI"/>
</dbReference>
<sequence>MKCALILACLTLYVAYTSGQDFCRGRPVLQVCQGGRDEGNANIWTCHARNQEMWFYNSRTRSCSRMRYRGCGGNNNRYCSENHCRRVCRR</sequence>
<feature type="chain" id="PRO_5027902987" evidence="1">
    <location>
        <begin position="20"/>
        <end position="90"/>
    </location>
</feature>
<dbReference type="InterPro" id="IPR036880">
    <property type="entry name" value="Kunitz_BPTI_sf"/>
</dbReference>